<dbReference type="InterPro" id="IPR000845">
    <property type="entry name" value="Nucleoside_phosphorylase_d"/>
</dbReference>
<comment type="function">
    <text evidence="1">Catalyzes the hydrolysis of futalosine (FL) to dehypoxanthine futalosine (DHFL) and hypoxanthine, a step in the biosynthesis of menaquinone (MK, vitamin K2).</text>
</comment>
<dbReference type="PANTHER" id="PTHR46832:SF2">
    <property type="entry name" value="FUTALOSINE HYDROLASE"/>
    <property type="match status" value="1"/>
</dbReference>
<sequence length="237" mass="25128">MTIGEEMNHRTRLHSYLNRSNESSSNVLIMTAVQAEKEAILRGIQHDPKFEVQLTGVGPVAAATATAKALSKKDYSLVINAGIAGGFPGQAQVESIVLATEIVSGDLGAETPTGFSSLDELGFGTNKLQVDHELMIRISEVLQLAELPVHIGPIVTVSTVTGSAQATEEMANRVPGVVAEGMEGYGVAYAAHENEVPVIEIRSISNLVGPRNRDAWRIKEALGQLEQACSSLVGVLT</sequence>
<dbReference type="SUPFAM" id="SSF53167">
    <property type="entry name" value="Purine and uridine phosphorylases"/>
    <property type="match status" value="1"/>
</dbReference>
<dbReference type="InterPro" id="IPR019963">
    <property type="entry name" value="FL_hydrolase_MqnB"/>
</dbReference>
<dbReference type="CDD" id="cd17766">
    <property type="entry name" value="futalosine_nucleosidase_MqnB"/>
    <property type="match status" value="1"/>
</dbReference>
<evidence type="ECO:0000256" key="1">
    <source>
        <dbReference type="HAMAP-Rule" id="MF_00991"/>
    </source>
</evidence>
<protein>
    <recommendedName>
        <fullName evidence="1 2">Futalosine hydrolase</fullName>
        <shortName evidence="1">FL hydrolase</shortName>
        <ecNumber evidence="1 2">3.2.2.26</ecNumber>
    </recommendedName>
    <alternativeName>
        <fullName evidence="1">Futalosine nucleosidase</fullName>
    </alternativeName>
    <alternativeName>
        <fullName evidence="1">Menaquinone biosynthetic enzyme MqnB</fullName>
    </alternativeName>
</protein>
<dbReference type="NCBIfam" id="TIGR03664">
    <property type="entry name" value="fut_nucase"/>
    <property type="match status" value="1"/>
</dbReference>
<dbReference type="EMBL" id="JAUSTY010000006">
    <property type="protein sequence ID" value="MDQ0165972.1"/>
    <property type="molecule type" value="Genomic_DNA"/>
</dbReference>
<comment type="pathway">
    <text evidence="1">Quinol/quinone metabolism; menaquinone biosynthesis.</text>
</comment>
<evidence type="ECO:0000313" key="4">
    <source>
        <dbReference type="EMBL" id="MDQ0165972.1"/>
    </source>
</evidence>
<evidence type="ECO:0000313" key="5">
    <source>
        <dbReference type="Proteomes" id="UP001235840"/>
    </source>
</evidence>
<gene>
    <name evidence="1" type="primary">mqnB</name>
    <name evidence="4" type="ORF">J2S11_001873</name>
</gene>
<dbReference type="Proteomes" id="UP001235840">
    <property type="component" value="Unassembled WGS sequence"/>
</dbReference>
<dbReference type="GO" id="GO:0016798">
    <property type="term" value="F:hydrolase activity, acting on glycosyl bonds"/>
    <property type="evidence" value="ECO:0007669"/>
    <property type="project" value="UniProtKB-KW"/>
</dbReference>
<accession>A0ABT9VYC4</accession>
<name>A0ABT9VYC4_9BACI</name>
<dbReference type="NCBIfam" id="NF006087">
    <property type="entry name" value="PRK08236.1"/>
    <property type="match status" value="1"/>
</dbReference>
<keyword evidence="1" id="KW-0474">Menaquinone biosynthesis</keyword>
<keyword evidence="1 4" id="KW-0378">Hydrolase</keyword>
<comment type="catalytic activity">
    <reaction evidence="1">
        <text>futalosine + H2O = dehypoxanthine futalosine + hypoxanthine</text>
        <dbReference type="Rhea" id="RHEA:25904"/>
        <dbReference type="ChEBI" id="CHEBI:15377"/>
        <dbReference type="ChEBI" id="CHEBI:17368"/>
        <dbReference type="ChEBI" id="CHEBI:58863"/>
        <dbReference type="ChEBI" id="CHEBI:58864"/>
        <dbReference type="EC" id="3.2.2.26"/>
    </reaction>
</comment>
<proteinExistence type="inferred from homology"/>
<reference evidence="4 5" key="1">
    <citation type="submission" date="2023-07" db="EMBL/GenBank/DDBJ databases">
        <title>Genomic Encyclopedia of Type Strains, Phase IV (KMG-IV): sequencing the most valuable type-strain genomes for metagenomic binning, comparative biology and taxonomic classification.</title>
        <authorList>
            <person name="Goeker M."/>
        </authorList>
    </citation>
    <scope>NUCLEOTIDE SEQUENCE [LARGE SCALE GENOMIC DNA]</scope>
    <source>
        <strain evidence="4 5">DSM 12751</strain>
    </source>
</reference>
<dbReference type="Gene3D" id="3.40.50.1580">
    <property type="entry name" value="Nucleoside phosphorylase domain"/>
    <property type="match status" value="1"/>
</dbReference>
<dbReference type="InterPro" id="IPR035994">
    <property type="entry name" value="Nucleoside_phosphorylase_sf"/>
</dbReference>
<evidence type="ECO:0000259" key="3">
    <source>
        <dbReference type="Pfam" id="PF01048"/>
    </source>
</evidence>
<dbReference type="PANTHER" id="PTHR46832">
    <property type="entry name" value="5'-METHYLTHIOADENOSINE/S-ADENOSYLHOMOCYSTEINE NUCLEOSIDASE"/>
    <property type="match status" value="1"/>
</dbReference>
<dbReference type="RefSeq" id="WP_307393775.1">
    <property type="nucleotide sequence ID" value="NZ_BAAADK010000032.1"/>
</dbReference>
<dbReference type="HAMAP" id="MF_00991">
    <property type="entry name" value="MqnB"/>
    <property type="match status" value="1"/>
</dbReference>
<dbReference type="EC" id="3.2.2.26" evidence="1 2"/>
<organism evidence="4 5">
    <name type="scientific">Caldalkalibacillus horti</name>
    <dbReference type="NCBI Taxonomy" id="77523"/>
    <lineage>
        <taxon>Bacteria</taxon>
        <taxon>Bacillati</taxon>
        <taxon>Bacillota</taxon>
        <taxon>Bacilli</taxon>
        <taxon>Bacillales</taxon>
        <taxon>Bacillaceae</taxon>
        <taxon>Caldalkalibacillus</taxon>
    </lineage>
</organism>
<dbReference type="Pfam" id="PF01048">
    <property type="entry name" value="PNP_UDP_1"/>
    <property type="match status" value="1"/>
</dbReference>
<comment type="similarity">
    <text evidence="1">Belongs to the PNP/UDP phosphorylase family. Futalosine hydrolase subfamily.</text>
</comment>
<comment type="caution">
    <text evidence="4">The sequence shown here is derived from an EMBL/GenBank/DDBJ whole genome shotgun (WGS) entry which is preliminary data.</text>
</comment>
<feature type="domain" description="Nucleoside phosphorylase" evidence="3">
    <location>
        <begin position="52"/>
        <end position="230"/>
    </location>
</feature>
<keyword evidence="4" id="KW-0326">Glycosidase</keyword>
<evidence type="ECO:0000256" key="2">
    <source>
        <dbReference type="NCBIfam" id="TIGR03664"/>
    </source>
</evidence>
<keyword evidence="5" id="KW-1185">Reference proteome</keyword>